<proteinExistence type="predicted"/>
<reference evidence="1 2" key="1">
    <citation type="submission" date="2023-01" db="EMBL/GenBank/DDBJ databases">
        <title>Analysis of 21 Apiospora genomes using comparative genomics revels a genus with tremendous synthesis potential of carbohydrate active enzymes and secondary metabolites.</title>
        <authorList>
            <person name="Sorensen T."/>
        </authorList>
    </citation>
    <scope>NUCLEOTIDE SEQUENCE [LARGE SCALE GENOMIC DNA]</scope>
    <source>
        <strain evidence="1 2">CBS 33761</strain>
    </source>
</reference>
<evidence type="ECO:0000313" key="2">
    <source>
        <dbReference type="Proteomes" id="UP001444661"/>
    </source>
</evidence>
<name>A0ABR1UCN8_9PEZI</name>
<evidence type="ECO:0008006" key="3">
    <source>
        <dbReference type="Google" id="ProtNLM"/>
    </source>
</evidence>
<protein>
    <recommendedName>
        <fullName evidence="3">DUF4440 domain-containing protein</fullName>
    </recommendedName>
</protein>
<gene>
    <name evidence="1" type="ORF">PG993_000896</name>
</gene>
<organism evidence="1 2">
    <name type="scientific">Apiospora rasikravindrae</name>
    <dbReference type="NCBI Taxonomy" id="990691"/>
    <lineage>
        <taxon>Eukaryota</taxon>
        <taxon>Fungi</taxon>
        <taxon>Dikarya</taxon>
        <taxon>Ascomycota</taxon>
        <taxon>Pezizomycotina</taxon>
        <taxon>Sordariomycetes</taxon>
        <taxon>Xylariomycetidae</taxon>
        <taxon>Amphisphaeriales</taxon>
        <taxon>Apiosporaceae</taxon>
        <taxon>Apiospora</taxon>
    </lineage>
</organism>
<sequence>MMTDHKTQEDQVLATVTAFLDSLSDKPPPLTETHKHVLPSAYAVDWRAHAGELIQTPRDAYVAEMERRLDRMREAGLRSFVQALVDDDAAVAEMGLPPRRVWVDAEKGIAAVWAGFVMRSNGEEKYRGVGAFTLYHDSCFRQQEKAEENKSGDGWKIVAFVDSRWDPEYFRPRPTADAQATEELLAAARAFTDLLNSGKGGAEAAVLPGCITHRLDKNGLRSGLLQDLMPASDDNGGAKTTGQKERRKVDVLDGEGRAVGGVGFLWLHYTVVTTRQDGQTTARGATTLTFLQRNGKWLVSGVQEAERLSS</sequence>
<evidence type="ECO:0000313" key="1">
    <source>
        <dbReference type="EMBL" id="KAK8055669.1"/>
    </source>
</evidence>
<accession>A0ABR1UCN8</accession>
<dbReference type="Proteomes" id="UP001444661">
    <property type="component" value="Unassembled WGS sequence"/>
</dbReference>
<comment type="caution">
    <text evidence="1">The sequence shown here is derived from an EMBL/GenBank/DDBJ whole genome shotgun (WGS) entry which is preliminary data.</text>
</comment>
<dbReference type="EMBL" id="JAQQWK010000001">
    <property type="protein sequence ID" value="KAK8055669.1"/>
    <property type="molecule type" value="Genomic_DNA"/>
</dbReference>
<keyword evidence="2" id="KW-1185">Reference proteome</keyword>